<protein>
    <submittedName>
        <fullName evidence="1">Uncharacterized protein</fullName>
    </submittedName>
</protein>
<keyword evidence="2" id="KW-1185">Reference proteome</keyword>
<feature type="non-terminal residue" evidence="1">
    <location>
        <position position="1"/>
    </location>
</feature>
<comment type="caution">
    <text evidence="1">The sequence shown here is derived from an EMBL/GenBank/DDBJ whole genome shotgun (WGS) entry which is preliminary data.</text>
</comment>
<evidence type="ECO:0000313" key="1">
    <source>
        <dbReference type="EMBL" id="KAK3520360.1"/>
    </source>
</evidence>
<dbReference type="Proteomes" id="UP001274896">
    <property type="component" value="Unassembled WGS sequence"/>
</dbReference>
<gene>
    <name evidence="1" type="ORF">QTP70_023837</name>
</gene>
<reference evidence="1" key="1">
    <citation type="submission" date="2023-06" db="EMBL/GenBank/DDBJ databases">
        <title>Male Hemibagrus guttatus genome.</title>
        <authorList>
            <person name="Bian C."/>
        </authorList>
    </citation>
    <scope>NUCLEOTIDE SEQUENCE</scope>
    <source>
        <strain evidence="1">Male_cb2023</strain>
        <tissue evidence="1">Muscle</tissue>
    </source>
</reference>
<dbReference type="EMBL" id="JAUCMX010000016">
    <property type="protein sequence ID" value="KAK3520360.1"/>
    <property type="molecule type" value="Genomic_DNA"/>
</dbReference>
<dbReference type="AlphaFoldDB" id="A0AAE0QGY9"/>
<evidence type="ECO:0000313" key="2">
    <source>
        <dbReference type="Proteomes" id="UP001274896"/>
    </source>
</evidence>
<proteinExistence type="predicted"/>
<accession>A0AAE0QGY9</accession>
<sequence length="111" mass="12453">YRGYKIKNGESGTLPFMFFDTMGVEKGYDKGVDERDMNNALHGHLPDGHELKFTLLSKSDIKYRDPAADQSGAHADPLCTTENVNNGHISIRTGPQSNGRRWPGLMNHIFF</sequence>
<organism evidence="1 2">
    <name type="scientific">Hemibagrus guttatus</name>
    <dbReference type="NCBI Taxonomy" id="175788"/>
    <lineage>
        <taxon>Eukaryota</taxon>
        <taxon>Metazoa</taxon>
        <taxon>Chordata</taxon>
        <taxon>Craniata</taxon>
        <taxon>Vertebrata</taxon>
        <taxon>Euteleostomi</taxon>
        <taxon>Actinopterygii</taxon>
        <taxon>Neopterygii</taxon>
        <taxon>Teleostei</taxon>
        <taxon>Ostariophysi</taxon>
        <taxon>Siluriformes</taxon>
        <taxon>Bagridae</taxon>
        <taxon>Hemibagrus</taxon>
    </lineage>
</organism>
<name>A0AAE0QGY9_9TELE</name>